<gene>
    <name evidence="2" type="ORF">CERSUDRAFT_123247</name>
</gene>
<proteinExistence type="predicted"/>
<accession>M2QJM3</accession>
<dbReference type="AlphaFoldDB" id="M2QJM3"/>
<feature type="region of interest" description="Disordered" evidence="1">
    <location>
        <begin position="303"/>
        <end position="324"/>
    </location>
</feature>
<keyword evidence="3" id="KW-1185">Reference proteome</keyword>
<protein>
    <submittedName>
        <fullName evidence="2">Uncharacterized protein</fullName>
    </submittedName>
</protein>
<evidence type="ECO:0000313" key="3">
    <source>
        <dbReference type="Proteomes" id="UP000016930"/>
    </source>
</evidence>
<reference evidence="2 3" key="1">
    <citation type="journal article" date="2012" name="Proc. Natl. Acad. Sci. U.S.A.">
        <title>Comparative genomics of Ceriporiopsis subvermispora and Phanerochaete chrysosporium provide insight into selective ligninolysis.</title>
        <authorList>
            <person name="Fernandez-Fueyo E."/>
            <person name="Ruiz-Duenas F.J."/>
            <person name="Ferreira P."/>
            <person name="Floudas D."/>
            <person name="Hibbett D.S."/>
            <person name="Canessa P."/>
            <person name="Larrondo L.F."/>
            <person name="James T.Y."/>
            <person name="Seelenfreund D."/>
            <person name="Lobos S."/>
            <person name="Polanco R."/>
            <person name="Tello M."/>
            <person name="Honda Y."/>
            <person name="Watanabe T."/>
            <person name="Watanabe T."/>
            <person name="Ryu J.S."/>
            <person name="Kubicek C.P."/>
            <person name="Schmoll M."/>
            <person name="Gaskell J."/>
            <person name="Hammel K.E."/>
            <person name="St John F.J."/>
            <person name="Vanden Wymelenberg A."/>
            <person name="Sabat G."/>
            <person name="Splinter BonDurant S."/>
            <person name="Syed K."/>
            <person name="Yadav J.S."/>
            <person name="Doddapaneni H."/>
            <person name="Subramanian V."/>
            <person name="Lavin J.L."/>
            <person name="Oguiza J.A."/>
            <person name="Perez G."/>
            <person name="Pisabarro A.G."/>
            <person name="Ramirez L."/>
            <person name="Santoyo F."/>
            <person name="Master E."/>
            <person name="Coutinho P.M."/>
            <person name="Henrissat B."/>
            <person name="Lombard V."/>
            <person name="Magnuson J.K."/>
            <person name="Kuees U."/>
            <person name="Hori C."/>
            <person name="Igarashi K."/>
            <person name="Samejima M."/>
            <person name="Held B.W."/>
            <person name="Barry K.W."/>
            <person name="LaButti K.M."/>
            <person name="Lapidus A."/>
            <person name="Lindquist E.A."/>
            <person name="Lucas S.M."/>
            <person name="Riley R."/>
            <person name="Salamov A.A."/>
            <person name="Hoffmeister D."/>
            <person name="Schwenk D."/>
            <person name="Hadar Y."/>
            <person name="Yarden O."/>
            <person name="de Vries R.P."/>
            <person name="Wiebenga A."/>
            <person name="Stenlid J."/>
            <person name="Eastwood D."/>
            <person name="Grigoriev I.V."/>
            <person name="Berka R.M."/>
            <person name="Blanchette R.A."/>
            <person name="Kersten P."/>
            <person name="Martinez A.T."/>
            <person name="Vicuna R."/>
            <person name="Cullen D."/>
        </authorList>
    </citation>
    <scope>NUCLEOTIDE SEQUENCE [LARGE SCALE GENOMIC DNA]</scope>
    <source>
        <strain evidence="2 3">B</strain>
    </source>
</reference>
<evidence type="ECO:0000313" key="2">
    <source>
        <dbReference type="EMBL" id="EMD37243.1"/>
    </source>
</evidence>
<name>M2QJM3_CERS8</name>
<sequence length="696" mass="76857">MPPLKWANKEQVGWLEARIPDFRAHQADRNVPKFWPCVYNAWFAQFPEWDAVFGDDPPTLPLTQEQQDRYGAAILKRRQRIYNWFNNYQGDHGRKAMQIRPLTTYMVDTCLKPRGQRILQLSEYYSQAFYRDKLREDVNAEVASCLVRGEKPCRISIAKRLAREGFENESDEVKQQIIAQRDQDMEFNVSLKGKSKDSNTFEASPTPESYQRCIDDMPTIVRQLITELARRTGWCFTVWAGGPQPSNGGTVESITMHSGSGEAGHDFGQANPLLKKIAIKPYLAFLKSVYPKRVCDARALQRTQGRSHPAQASENAIASSSQAPTPIVAETTSGLDFSNIPSVNVAMLPNVPSDIPSVNVTALPEVLLPAPLLSASSDVQPFNSSNVTLNGLPSVNGSLIPTSTPFSYGMQSIGENISDASIASGPPALGFPRLSGTPILDEPAFAMPYSSSHTAMSSDVFESQGSSTLTSSASTFPAHFDLTQFGFPFTDPNMFMLPSSTDDLTLLFDDIPDSDAMSIHSDIDSGYSSNFDGLDECLSLFDAADVLSNDYVLQDTSNNLVNGNNPAEEDPSTHMIGPEIVHSEHHLTEAGRPRRTRKPPRRADEDVSLASASRSSRKRQTADKENEPLAKGKRLSEGIPYSLWTLFSLTKVEGRGSRCNRHTCEEAGIVSELTDPIEREWDGDGRVISHEAHQEV</sequence>
<dbReference type="OrthoDB" id="2803872at2759"/>
<organism evidence="2 3">
    <name type="scientific">Ceriporiopsis subvermispora (strain B)</name>
    <name type="common">White-rot fungus</name>
    <name type="synonym">Gelatoporia subvermispora</name>
    <dbReference type="NCBI Taxonomy" id="914234"/>
    <lineage>
        <taxon>Eukaryota</taxon>
        <taxon>Fungi</taxon>
        <taxon>Dikarya</taxon>
        <taxon>Basidiomycota</taxon>
        <taxon>Agaricomycotina</taxon>
        <taxon>Agaricomycetes</taxon>
        <taxon>Polyporales</taxon>
        <taxon>Gelatoporiaceae</taxon>
        <taxon>Gelatoporia</taxon>
    </lineage>
</organism>
<feature type="compositionally biased region" description="Basic and acidic residues" evidence="1">
    <location>
        <begin position="620"/>
        <end position="633"/>
    </location>
</feature>
<dbReference type="HOGENOM" id="CLU_426988_0_0_1"/>
<feature type="compositionally biased region" description="Basic and acidic residues" evidence="1">
    <location>
        <begin position="581"/>
        <end position="592"/>
    </location>
</feature>
<dbReference type="EMBL" id="KB445796">
    <property type="protein sequence ID" value="EMD37243.1"/>
    <property type="molecule type" value="Genomic_DNA"/>
</dbReference>
<evidence type="ECO:0000256" key="1">
    <source>
        <dbReference type="SAM" id="MobiDB-lite"/>
    </source>
</evidence>
<dbReference type="STRING" id="914234.M2QJM3"/>
<feature type="region of interest" description="Disordered" evidence="1">
    <location>
        <begin position="580"/>
        <end position="633"/>
    </location>
</feature>
<dbReference type="Proteomes" id="UP000016930">
    <property type="component" value="Unassembled WGS sequence"/>
</dbReference>